<evidence type="ECO:0000256" key="1">
    <source>
        <dbReference type="SAM" id="SignalP"/>
    </source>
</evidence>
<organism evidence="2 3">
    <name type="scientific">Flavobacterium difficile</name>
    <dbReference type="NCBI Taxonomy" id="2709659"/>
    <lineage>
        <taxon>Bacteria</taxon>
        <taxon>Pseudomonadati</taxon>
        <taxon>Bacteroidota</taxon>
        <taxon>Flavobacteriia</taxon>
        <taxon>Flavobacteriales</taxon>
        <taxon>Flavobacteriaceae</taxon>
        <taxon>Flavobacterium</taxon>
    </lineage>
</organism>
<protein>
    <submittedName>
        <fullName evidence="2">Uncharacterized protein</fullName>
    </submittedName>
</protein>
<keyword evidence="1" id="KW-0732">Signal</keyword>
<dbReference type="EMBL" id="JAAJBT010000002">
    <property type="protein sequence ID" value="NHM01236.1"/>
    <property type="molecule type" value="Genomic_DNA"/>
</dbReference>
<accession>A0ABX0I235</accession>
<comment type="caution">
    <text evidence="2">The sequence shown here is derived from an EMBL/GenBank/DDBJ whole genome shotgun (WGS) entry which is preliminary data.</text>
</comment>
<feature type="chain" id="PRO_5047111057" evidence="1">
    <location>
        <begin position="21"/>
        <end position="296"/>
    </location>
</feature>
<gene>
    <name evidence="2" type="ORF">G4D72_03815</name>
</gene>
<evidence type="ECO:0000313" key="2">
    <source>
        <dbReference type="EMBL" id="NHM01236.1"/>
    </source>
</evidence>
<feature type="signal peptide" evidence="1">
    <location>
        <begin position="1"/>
        <end position="20"/>
    </location>
</feature>
<dbReference type="RefSeq" id="WP_166076292.1">
    <property type="nucleotide sequence ID" value="NZ_JAAJBT010000002.1"/>
</dbReference>
<name>A0ABX0I235_9FLAO</name>
<dbReference type="Proteomes" id="UP000800984">
    <property type="component" value="Unassembled WGS sequence"/>
</dbReference>
<keyword evidence="3" id="KW-1185">Reference proteome</keyword>
<reference evidence="2 3" key="1">
    <citation type="submission" date="2020-02" db="EMBL/GenBank/DDBJ databases">
        <authorList>
            <person name="Chen W.-M."/>
        </authorList>
    </citation>
    <scope>NUCLEOTIDE SEQUENCE [LARGE SCALE GENOMIC DNA]</scope>
    <source>
        <strain evidence="2 3">KDG-16</strain>
    </source>
</reference>
<proteinExistence type="predicted"/>
<evidence type="ECO:0000313" key="3">
    <source>
        <dbReference type="Proteomes" id="UP000800984"/>
    </source>
</evidence>
<sequence length="296" mass="33668">MKKIKSFLTLFVLLSLTSYSQVNYEFYGALKLNGNDKTIITYRLVFTEQNGKISGYSVTDLDGVHETKNSISGTYDKSKKLFSFQEKEILYTKSKFDENSFCFVNFSGKVKLVENTSKLEGAFKGLFNNKTKCIDGTMTLIGSNKIYNLVNKVNKKIQKSKKIDAKTKKESNPIKLIDSLKINKLSKNQNLNVFWESNAVRLDIWDNGQEDGDIIHVYQNNKLLLSEYTVTNKKKTITIQLQGKNDVFKIVALNEGKIKPNTAKLELHDKSRSFELLATLNKDEEASITIIKKPAN</sequence>